<organism evidence="2 3">
    <name type="scientific">Syphacia muris</name>
    <dbReference type="NCBI Taxonomy" id="451379"/>
    <lineage>
        <taxon>Eukaryota</taxon>
        <taxon>Metazoa</taxon>
        <taxon>Ecdysozoa</taxon>
        <taxon>Nematoda</taxon>
        <taxon>Chromadorea</taxon>
        <taxon>Rhabditida</taxon>
        <taxon>Spirurina</taxon>
        <taxon>Oxyuridomorpha</taxon>
        <taxon>Oxyuroidea</taxon>
        <taxon>Oxyuridae</taxon>
        <taxon>Syphacia</taxon>
    </lineage>
</organism>
<proteinExistence type="predicted"/>
<sequence length="66" mass="7443">MDGSGQKKRKKKGKLVNVEGKTDDEDGHDNFCIQKWASKDKNTLSDQALTRSFLASRSTLSSCWCY</sequence>
<dbReference type="AlphaFoldDB" id="A0A0N5ADC2"/>
<feature type="compositionally biased region" description="Basic residues" evidence="1">
    <location>
        <begin position="1"/>
        <end position="14"/>
    </location>
</feature>
<dbReference type="WBParaSite" id="SMUV_0000216601-mRNA-1">
    <property type="protein sequence ID" value="SMUV_0000216601-mRNA-1"/>
    <property type="gene ID" value="SMUV_0000216601"/>
</dbReference>
<feature type="region of interest" description="Disordered" evidence="1">
    <location>
        <begin position="1"/>
        <end position="26"/>
    </location>
</feature>
<dbReference type="Proteomes" id="UP000046393">
    <property type="component" value="Unplaced"/>
</dbReference>
<keyword evidence="2" id="KW-1185">Reference proteome</keyword>
<evidence type="ECO:0000256" key="1">
    <source>
        <dbReference type="SAM" id="MobiDB-lite"/>
    </source>
</evidence>
<reference evidence="3" key="1">
    <citation type="submission" date="2017-02" db="UniProtKB">
        <authorList>
            <consortium name="WormBaseParasite"/>
        </authorList>
    </citation>
    <scope>IDENTIFICATION</scope>
</reference>
<evidence type="ECO:0000313" key="2">
    <source>
        <dbReference type="Proteomes" id="UP000046393"/>
    </source>
</evidence>
<protein>
    <submittedName>
        <fullName evidence="3">Ovule protein</fullName>
    </submittedName>
</protein>
<accession>A0A0N5ADC2</accession>
<name>A0A0N5ADC2_9BILA</name>
<evidence type="ECO:0000313" key="3">
    <source>
        <dbReference type="WBParaSite" id="SMUV_0000216601-mRNA-1"/>
    </source>
</evidence>